<dbReference type="InterPro" id="IPR025534">
    <property type="entry name" value="DUF4420"/>
</dbReference>
<gene>
    <name evidence="1" type="ORF">GCM10009668_42970</name>
</gene>
<dbReference type="Proteomes" id="UP001501581">
    <property type="component" value="Unassembled WGS sequence"/>
</dbReference>
<comment type="caution">
    <text evidence="1">The sequence shown here is derived from an EMBL/GenBank/DDBJ whole genome shotgun (WGS) entry which is preliminary data.</text>
</comment>
<dbReference type="Pfam" id="PF14390">
    <property type="entry name" value="DUF4420"/>
    <property type="match status" value="1"/>
</dbReference>
<evidence type="ECO:0008006" key="3">
    <source>
        <dbReference type="Google" id="ProtNLM"/>
    </source>
</evidence>
<sequence>MPSQDLEGVWTVLATTPPASGIEVAPTGNAVAAGEVLVGVDHLSRRHLLIPLLPGEAARTDTKGRGVHLARLSHGSTAYLTVLCLLPELHHVFTQFCRELIDTVAGASSPAREAAVALDRWRALFSDADRRGLVSDEVLTGLLGELLIVERLLRLGAPGDLRFWCGPFHELHDIRSASHAIEVKATLVREGRIVSISSVDQLQEPAGSDLLLVHTRLDTDPAGFNLSDLVHRNLEAGAHRREIDRRLHELGIAAGDLTPYAARRFSVPEVRFYDVVGFAFPRLLRSSFAEGDVPPGTLRIGYAIDLTNEPPQPLDQAEIDLALTALATEAASEVDP</sequence>
<keyword evidence="2" id="KW-1185">Reference proteome</keyword>
<accession>A0ABN1U554</accession>
<organism evidence="1 2">
    <name type="scientific">Nocardioides dubius</name>
    <dbReference type="NCBI Taxonomy" id="317019"/>
    <lineage>
        <taxon>Bacteria</taxon>
        <taxon>Bacillati</taxon>
        <taxon>Actinomycetota</taxon>
        <taxon>Actinomycetes</taxon>
        <taxon>Propionibacteriales</taxon>
        <taxon>Nocardioidaceae</taxon>
        <taxon>Nocardioides</taxon>
    </lineage>
</organism>
<name>A0ABN1U554_9ACTN</name>
<evidence type="ECO:0000313" key="1">
    <source>
        <dbReference type="EMBL" id="GAA1115672.1"/>
    </source>
</evidence>
<dbReference type="EMBL" id="BAAALG010000024">
    <property type="protein sequence ID" value="GAA1115672.1"/>
    <property type="molecule type" value="Genomic_DNA"/>
</dbReference>
<dbReference type="RefSeq" id="WP_343996992.1">
    <property type="nucleotide sequence ID" value="NZ_BAAALG010000024.1"/>
</dbReference>
<proteinExistence type="predicted"/>
<reference evidence="1 2" key="1">
    <citation type="journal article" date="2019" name="Int. J. Syst. Evol. Microbiol.">
        <title>The Global Catalogue of Microorganisms (GCM) 10K type strain sequencing project: providing services to taxonomists for standard genome sequencing and annotation.</title>
        <authorList>
            <consortium name="The Broad Institute Genomics Platform"/>
            <consortium name="The Broad Institute Genome Sequencing Center for Infectious Disease"/>
            <person name="Wu L."/>
            <person name="Ma J."/>
        </authorList>
    </citation>
    <scope>NUCLEOTIDE SEQUENCE [LARGE SCALE GENOMIC DNA]</scope>
    <source>
        <strain evidence="1 2">JCM 13008</strain>
    </source>
</reference>
<protein>
    <recommendedName>
        <fullName evidence="3">PD-(D/E)XK motif protein</fullName>
    </recommendedName>
</protein>
<evidence type="ECO:0000313" key="2">
    <source>
        <dbReference type="Proteomes" id="UP001501581"/>
    </source>
</evidence>